<proteinExistence type="predicted"/>
<organism evidence="1 2">
    <name type="scientific">Catenovulum maritimum</name>
    <dbReference type="NCBI Taxonomy" id="1513271"/>
    <lineage>
        <taxon>Bacteria</taxon>
        <taxon>Pseudomonadati</taxon>
        <taxon>Pseudomonadota</taxon>
        <taxon>Gammaproteobacteria</taxon>
        <taxon>Alteromonadales</taxon>
        <taxon>Alteromonadaceae</taxon>
        <taxon>Catenovulum</taxon>
    </lineage>
</organism>
<keyword evidence="2" id="KW-1185">Reference proteome</keyword>
<gene>
    <name evidence="1" type="ORF">XM47_00430</name>
</gene>
<dbReference type="InterPro" id="IPR045508">
    <property type="entry name" value="DUF6482"/>
</dbReference>
<reference evidence="1 2" key="1">
    <citation type="submission" date="2015-04" db="EMBL/GenBank/DDBJ databases">
        <title>Draft Genome Sequence of the Novel Agar-Digesting Marine Bacterium Q1.</title>
        <authorList>
            <person name="Li Y."/>
            <person name="Li D."/>
            <person name="Chen G."/>
            <person name="Du Z."/>
        </authorList>
    </citation>
    <scope>NUCLEOTIDE SEQUENCE [LARGE SCALE GENOMIC DNA]</scope>
    <source>
        <strain evidence="1 2">Q1</strain>
    </source>
</reference>
<dbReference type="Proteomes" id="UP000037600">
    <property type="component" value="Unassembled WGS sequence"/>
</dbReference>
<accession>A0A0J8GV27</accession>
<dbReference type="RefSeq" id="WP_048688081.1">
    <property type="nucleotide sequence ID" value="NZ_KQ130482.1"/>
</dbReference>
<dbReference type="EMBL" id="LAZL01000002">
    <property type="protein sequence ID" value="KMT66640.1"/>
    <property type="molecule type" value="Genomic_DNA"/>
</dbReference>
<dbReference type="STRING" id="1513271.XM47_00430"/>
<dbReference type="OrthoDB" id="5600613at2"/>
<protein>
    <submittedName>
        <fullName evidence="1">Uncharacterized protein</fullName>
    </submittedName>
</protein>
<evidence type="ECO:0000313" key="1">
    <source>
        <dbReference type="EMBL" id="KMT66640.1"/>
    </source>
</evidence>
<comment type="caution">
    <text evidence="1">The sequence shown here is derived from an EMBL/GenBank/DDBJ whole genome shotgun (WGS) entry which is preliminary data.</text>
</comment>
<dbReference type="Pfam" id="PF20090">
    <property type="entry name" value="DUF6482"/>
    <property type="match status" value="1"/>
</dbReference>
<sequence>MQHALKSLTLNGADSISVHSFESGIYLLEAMRIDSSGNENSGYVIGNSGHILKCKSLTQVKSILTKIDCNNIWLEAETAYDEMCGLAEKPDTHMKIKISF</sequence>
<dbReference type="AlphaFoldDB" id="A0A0J8GV27"/>
<name>A0A0J8GV27_9ALTE</name>
<evidence type="ECO:0000313" key="2">
    <source>
        <dbReference type="Proteomes" id="UP000037600"/>
    </source>
</evidence>